<dbReference type="Pfam" id="PF09976">
    <property type="entry name" value="TPR_21"/>
    <property type="match status" value="1"/>
</dbReference>
<accession>A0A9D1NMR1</accession>
<sequence>MNRLALTLLAAALAGLAAAEDGALAFADGLARRGMVRQAAREYEAILKDGPNDEAAFALAGCYEKLGWDDKARALYRDLAGRLTGNRQAAARLRLAVSLLYRGDSPDEALTLLRAVADGPATDETRQAALLNLGRCLAKLGRADEARATLGELAQGQGLFAAQAKAAQADLLLAEGKGQEAWQRYREAIAWAPQENRPTLAAEAFGRLAQAAAQTPADAQDEAYARAAALAQEAGKEPLGRAGLLPQAAYAAYRAKRPDEAKAWLDAEKALRPSAKPDRFFFEGLIAEALGDAQGALTAYERVLSEFPDAKEAAPAAQAMLARRARDGEPDAFLKAWARVSAKLSPEARLALEPSRLEAAARAKDLPQARAAAAWLMDNAPAAQAADAGYRLGLLEQQAGDAAQAAETWLRTAERWPDAPTAGYAAYAAAYAFAQAKQHDRVERALTLALGSGDAAVAAEALLFRARNALSEGDTAAAAAALDEYLSRFPQGKGLPEAAYWRALLFFNAQDFQAAEALFAKALAPTGAQGPTPLDHARRTDAAMRRAQALHALGRDDEAAAL</sequence>
<feature type="chain" id="PRO_5039336969" evidence="1">
    <location>
        <begin position="20"/>
        <end position="562"/>
    </location>
</feature>
<dbReference type="AlphaFoldDB" id="A0A9D1NMR1"/>
<feature type="non-terminal residue" evidence="3">
    <location>
        <position position="562"/>
    </location>
</feature>
<evidence type="ECO:0000256" key="1">
    <source>
        <dbReference type="SAM" id="SignalP"/>
    </source>
</evidence>
<dbReference type="InterPro" id="IPR011990">
    <property type="entry name" value="TPR-like_helical_dom_sf"/>
</dbReference>
<dbReference type="Proteomes" id="UP000886845">
    <property type="component" value="Unassembled WGS sequence"/>
</dbReference>
<reference evidence="3" key="2">
    <citation type="journal article" date="2021" name="PeerJ">
        <title>Extensive microbial diversity within the chicken gut microbiome revealed by metagenomics and culture.</title>
        <authorList>
            <person name="Gilroy R."/>
            <person name="Ravi A."/>
            <person name="Getino M."/>
            <person name="Pursley I."/>
            <person name="Horton D.L."/>
            <person name="Alikhan N.F."/>
            <person name="Baker D."/>
            <person name="Gharbi K."/>
            <person name="Hall N."/>
            <person name="Watson M."/>
            <person name="Adriaenssens E.M."/>
            <person name="Foster-Nyarko E."/>
            <person name="Jarju S."/>
            <person name="Secka A."/>
            <person name="Antonio M."/>
            <person name="Oren A."/>
            <person name="Chaudhuri R.R."/>
            <person name="La Ragione R."/>
            <person name="Hildebrand F."/>
            <person name="Pallen M.J."/>
        </authorList>
    </citation>
    <scope>NUCLEOTIDE SEQUENCE</scope>
    <source>
        <strain evidence="3">35461</strain>
    </source>
</reference>
<keyword evidence="1" id="KW-0732">Signal</keyword>
<dbReference type="SUPFAM" id="SSF48452">
    <property type="entry name" value="TPR-like"/>
    <property type="match status" value="3"/>
</dbReference>
<dbReference type="Gene3D" id="1.25.40.10">
    <property type="entry name" value="Tetratricopeptide repeat domain"/>
    <property type="match status" value="2"/>
</dbReference>
<protein>
    <submittedName>
        <fullName evidence="3">Tetratricopeptide repeat protein</fullName>
    </submittedName>
</protein>
<feature type="domain" description="Ancillary SecYEG translocon subunit/Cell division coordinator CpoB TPR" evidence="2">
    <location>
        <begin position="70"/>
        <end position="200"/>
    </location>
</feature>
<evidence type="ECO:0000313" key="3">
    <source>
        <dbReference type="EMBL" id="HIV09544.1"/>
    </source>
</evidence>
<dbReference type="InterPro" id="IPR018704">
    <property type="entry name" value="SecYEG/CpoB_TPR"/>
</dbReference>
<gene>
    <name evidence="3" type="ORF">IAC79_05475</name>
</gene>
<comment type="caution">
    <text evidence="3">The sequence shown here is derived from an EMBL/GenBank/DDBJ whole genome shotgun (WGS) entry which is preliminary data.</text>
</comment>
<name>A0A9D1NMR1_9BACT</name>
<evidence type="ECO:0000259" key="2">
    <source>
        <dbReference type="Pfam" id="PF09976"/>
    </source>
</evidence>
<reference evidence="3" key="1">
    <citation type="submission" date="2020-10" db="EMBL/GenBank/DDBJ databases">
        <authorList>
            <person name="Gilroy R."/>
        </authorList>
    </citation>
    <scope>NUCLEOTIDE SEQUENCE</scope>
    <source>
        <strain evidence="3">35461</strain>
    </source>
</reference>
<evidence type="ECO:0000313" key="4">
    <source>
        <dbReference type="Proteomes" id="UP000886845"/>
    </source>
</evidence>
<dbReference type="Pfam" id="PF13174">
    <property type="entry name" value="TPR_6"/>
    <property type="match status" value="2"/>
</dbReference>
<proteinExistence type="predicted"/>
<dbReference type="EMBL" id="DVOR01000175">
    <property type="protein sequence ID" value="HIV09544.1"/>
    <property type="molecule type" value="Genomic_DNA"/>
</dbReference>
<dbReference type="InterPro" id="IPR019734">
    <property type="entry name" value="TPR_rpt"/>
</dbReference>
<organism evidence="3 4">
    <name type="scientific">Candidatus Spyradenecus faecavium</name>
    <dbReference type="NCBI Taxonomy" id="2840947"/>
    <lineage>
        <taxon>Bacteria</taxon>
        <taxon>Pseudomonadati</taxon>
        <taxon>Lentisphaerota</taxon>
        <taxon>Lentisphaeria</taxon>
        <taxon>Lentisphaerales</taxon>
        <taxon>Lentisphaeraceae</taxon>
        <taxon>Lentisphaeraceae incertae sedis</taxon>
        <taxon>Candidatus Spyradenecus</taxon>
    </lineage>
</organism>
<feature type="signal peptide" evidence="1">
    <location>
        <begin position="1"/>
        <end position="19"/>
    </location>
</feature>
<dbReference type="Pfam" id="PF13432">
    <property type="entry name" value="TPR_16"/>
    <property type="match status" value="1"/>
</dbReference>